<dbReference type="OrthoDB" id="7475313at2"/>
<evidence type="ECO:0000313" key="2">
    <source>
        <dbReference type="Proteomes" id="UP000292347"/>
    </source>
</evidence>
<dbReference type="InterPro" id="IPR027599">
    <property type="entry name" value="PqqD-rel_X"/>
</dbReference>
<accession>A0A4Q2IR21</accession>
<dbReference type="EMBL" id="SDPT01000002">
    <property type="protein sequence ID" value="RXZ32092.1"/>
    <property type="molecule type" value="Genomic_DNA"/>
</dbReference>
<dbReference type="NCBIfam" id="TIGR04353">
    <property type="entry name" value="PqqD_rel_X"/>
    <property type="match status" value="1"/>
</dbReference>
<name>A0A4Q2IR21_9SPHN</name>
<comment type="caution">
    <text evidence="1">The sequence shown here is derived from an EMBL/GenBank/DDBJ whole genome shotgun (WGS) entry which is preliminary data.</text>
</comment>
<organism evidence="1 2">
    <name type="scientific">Sphingomonas desiccabilis</name>
    <dbReference type="NCBI Taxonomy" id="429134"/>
    <lineage>
        <taxon>Bacteria</taxon>
        <taxon>Pseudomonadati</taxon>
        <taxon>Pseudomonadota</taxon>
        <taxon>Alphaproteobacteria</taxon>
        <taxon>Sphingomonadales</taxon>
        <taxon>Sphingomonadaceae</taxon>
        <taxon>Sphingomonas</taxon>
    </lineage>
</organism>
<protein>
    <submittedName>
        <fullName evidence="1">HPr-rel-A system PqqD family peptide chaperone</fullName>
    </submittedName>
</protein>
<proteinExistence type="predicted"/>
<evidence type="ECO:0000313" key="1">
    <source>
        <dbReference type="EMBL" id="RXZ32092.1"/>
    </source>
</evidence>
<reference evidence="1 2" key="1">
    <citation type="submission" date="2019-01" db="EMBL/GenBank/DDBJ databases">
        <title>Sphingomonas mucosissima sp. nov. and Sphingomonas desiccabilis sp. nov., from biological soil crusts in the Colorado Plateau, USA.</title>
        <authorList>
            <person name="Zhu D."/>
        </authorList>
    </citation>
    <scope>NUCLEOTIDE SEQUENCE [LARGE SCALE GENOMIC DNA]</scope>
    <source>
        <strain evidence="1 2">CP1D</strain>
    </source>
</reference>
<gene>
    <name evidence="1" type="ORF">EO081_13025</name>
</gene>
<dbReference type="AlphaFoldDB" id="A0A4Q2IR21"/>
<keyword evidence="2" id="KW-1185">Reference proteome</keyword>
<dbReference type="Proteomes" id="UP000292347">
    <property type="component" value="Unassembled WGS sequence"/>
</dbReference>
<sequence length="98" mass="9952">MAAADAGGGPVRFRAPAVGVLRIMPLDELTAIYHRASGQTHLVASPVPEILAALAPAPATLDELLARLAAGYDVVDPDAEALSARVAELVALGLVQCA</sequence>